<sequence>MLPFEMAVKLADAGSIMPAYHDIDGVPCHADRSLLTDTLRGKWGFDGLAVADYAAVDLLYSHHAVARDSAEAAALAFNAGLDVELPATSARCI</sequence>
<accession>A0ACC7NP99</accession>
<proteinExistence type="predicted"/>
<keyword evidence="1" id="KW-0378">Hydrolase</keyword>
<reference evidence="1 2" key="1">
    <citation type="journal article" date="2024" name="Chem. Sci.">
        <title>Discovery of megapolipeptins by genome mining of a Burkholderiales bacteria collection.</title>
        <authorList>
            <person name="Paulo B.S."/>
            <person name="Recchia M.J.J."/>
            <person name="Lee S."/>
            <person name="Fergusson C.H."/>
            <person name="Romanowski S.B."/>
            <person name="Hernandez A."/>
            <person name="Krull N."/>
            <person name="Liu D.Y."/>
            <person name="Cavanagh H."/>
            <person name="Bos A."/>
            <person name="Gray C.A."/>
            <person name="Murphy B.T."/>
            <person name="Linington R.G."/>
            <person name="Eustaquio A.S."/>
        </authorList>
    </citation>
    <scope>NUCLEOTIDE SEQUENCE [LARGE SCALE GENOMIC DNA]</scope>
    <source>
        <strain evidence="1 2">RL18-126-BIB-B</strain>
    </source>
</reference>
<keyword evidence="2" id="KW-1185">Reference proteome</keyword>
<gene>
    <name evidence="1" type="ORF">PQR01_37025</name>
</gene>
<evidence type="ECO:0000313" key="1">
    <source>
        <dbReference type="EMBL" id="MFM0108850.1"/>
    </source>
</evidence>
<comment type="caution">
    <text evidence="1">The sequence shown here is derived from an EMBL/GenBank/DDBJ whole genome shotgun (WGS) entry which is preliminary data.</text>
</comment>
<name>A0ACC7NP99_9BURK</name>
<evidence type="ECO:0000313" key="2">
    <source>
        <dbReference type="Proteomes" id="UP001629235"/>
    </source>
</evidence>
<organism evidence="1 2">
    <name type="scientific">Paraburkholderia rhynchosiae</name>
    <dbReference type="NCBI Taxonomy" id="487049"/>
    <lineage>
        <taxon>Bacteria</taxon>
        <taxon>Pseudomonadati</taxon>
        <taxon>Pseudomonadota</taxon>
        <taxon>Betaproteobacteria</taxon>
        <taxon>Burkholderiales</taxon>
        <taxon>Burkholderiaceae</taxon>
        <taxon>Paraburkholderia</taxon>
    </lineage>
</organism>
<protein>
    <submittedName>
        <fullName evidence="1">Glycoside hydrolase family 3 N-terminal domain-containing protein</fullName>
    </submittedName>
</protein>
<dbReference type="EMBL" id="JAQQDW010000143">
    <property type="protein sequence ID" value="MFM0108850.1"/>
    <property type="molecule type" value="Genomic_DNA"/>
</dbReference>
<dbReference type="Proteomes" id="UP001629235">
    <property type="component" value="Unassembled WGS sequence"/>
</dbReference>